<comment type="caution">
    <text evidence="8">The sequence shown here is derived from an EMBL/GenBank/DDBJ whole genome shotgun (WGS) entry which is preliminary data.</text>
</comment>
<organism evidence="8 9">
    <name type="scientific">Cucumis melo var. makuwa</name>
    <name type="common">Oriental melon</name>
    <dbReference type="NCBI Taxonomy" id="1194695"/>
    <lineage>
        <taxon>Eukaryota</taxon>
        <taxon>Viridiplantae</taxon>
        <taxon>Streptophyta</taxon>
        <taxon>Embryophyta</taxon>
        <taxon>Tracheophyta</taxon>
        <taxon>Spermatophyta</taxon>
        <taxon>Magnoliopsida</taxon>
        <taxon>eudicotyledons</taxon>
        <taxon>Gunneridae</taxon>
        <taxon>Pentapetalae</taxon>
        <taxon>rosids</taxon>
        <taxon>fabids</taxon>
        <taxon>Cucurbitales</taxon>
        <taxon>Cucurbitaceae</taxon>
        <taxon>Benincaseae</taxon>
        <taxon>Cucumis</taxon>
    </lineage>
</organism>
<keyword evidence="5" id="KW-0539">Nucleus</keyword>
<evidence type="ECO:0000256" key="4">
    <source>
        <dbReference type="ARBA" id="ARBA00023163"/>
    </source>
</evidence>
<proteinExistence type="predicted"/>
<evidence type="ECO:0000256" key="3">
    <source>
        <dbReference type="ARBA" id="ARBA00023125"/>
    </source>
</evidence>
<keyword evidence="4" id="KW-0804">Transcription</keyword>
<sequence>MDDHQQQQHRENQILINSYDDHDLHYFPHPFLDDDDLFLSHFLSQQQQFFEQRDQQLDETTKKMKKKKKLCGSSSSRINGSNSTKRRGKKDRHSKIYTAQGPRDRRMRLSLQIARKFFDLQDMLGFDKASKTIEWLLLNSNSAIKDLKQAYFFKYSNSGQSSEVVSEINDNNGVVNVAASNHLDQQQDQEDVAFTGGFKDKIKSRTLRTGSREARDRARARARQRTLLKNTLLPNPPITSSISQHFDHLSGNNNISSISSNNNNNNNNTYLDYYPTFSCPSSSVFLPSPLYLPYSFSDSTVLKLP</sequence>
<evidence type="ECO:0000256" key="2">
    <source>
        <dbReference type="ARBA" id="ARBA00023015"/>
    </source>
</evidence>
<dbReference type="InterPro" id="IPR017887">
    <property type="entry name" value="TF_TCP_subgr"/>
</dbReference>
<dbReference type="PROSITE" id="PS51369">
    <property type="entry name" value="TCP"/>
    <property type="match status" value="1"/>
</dbReference>
<feature type="domain" description="TCP" evidence="7">
    <location>
        <begin position="89"/>
        <end position="147"/>
    </location>
</feature>
<dbReference type="PANTHER" id="PTHR31072:SF87">
    <property type="entry name" value="TRANSCRIPTION FACTOR TCP12"/>
    <property type="match status" value="1"/>
</dbReference>
<feature type="compositionally biased region" description="Low complexity" evidence="6">
    <location>
        <begin position="72"/>
        <end position="83"/>
    </location>
</feature>
<dbReference type="GO" id="GO:0005634">
    <property type="term" value="C:nucleus"/>
    <property type="evidence" value="ECO:0007669"/>
    <property type="project" value="UniProtKB-SubCell"/>
</dbReference>
<keyword evidence="2" id="KW-0805">Transcription regulation</keyword>
<protein>
    <submittedName>
        <fullName evidence="8">Transcription factor CYCLOIDEA</fullName>
    </submittedName>
</protein>
<dbReference type="Proteomes" id="UP000321947">
    <property type="component" value="Unassembled WGS sequence"/>
</dbReference>
<dbReference type="GO" id="GO:0043565">
    <property type="term" value="F:sequence-specific DNA binding"/>
    <property type="evidence" value="ECO:0007669"/>
    <property type="project" value="TreeGrafter"/>
</dbReference>
<dbReference type="PANTHER" id="PTHR31072">
    <property type="entry name" value="TRANSCRIPTION FACTOR TCP4-RELATED"/>
    <property type="match status" value="1"/>
</dbReference>
<gene>
    <name evidence="8" type="ORF">E5676_scaffold1728G00230</name>
</gene>
<evidence type="ECO:0000313" key="9">
    <source>
        <dbReference type="Proteomes" id="UP000321947"/>
    </source>
</evidence>
<evidence type="ECO:0000259" key="7">
    <source>
        <dbReference type="PROSITE" id="PS51369"/>
    </source>
</evidence>
<evidence type="ECO:0000313" key="8">
    <source>
        <dbReference type="EMBL" id="TYK00281.1"/>
    </source>
</evidence>
<feature type="region of interest" description="Disordered" evidence="6">
    <location>
        <begin position="60"/>
        <end position="101"/>
    </location>
</feature>
<dbReference type="EMBL" id="SSTD01017006">
    <property type="protein sequence ID" value="TYK00281.1"/>
    <property type="molecule type" value="Genomic_DNA"/>
</dbReference>
<dbReference type="GO" id="GO:2000032">
    <property type="term" value="P:regulation of secondary shoot formation"/>
    <property type="evidence" value="ECO:0007669"/>
    <property type="project" value="TreeGrafter"/>
</dbReference>
<accession>A0A5D3BKD8</accession>
<reference evidence="8 9" key="1">
    <citation type="submission" date="2019-08" db="EMBL/GenBank/DDBJ databases">
        <title>Draft genome sequences of two oriental melons (Cucumis melo L. var makuwa).</title>
        <authorList>
            <person name="Kwon S.-Y."/>
        </authorList>
    </citation>
    <scope>NUCLEOTIDE SEQUENCE [LARGE SCALE GENOMIC DNA]</scope>
    <source>
        <strain evidence="9">cv. Chang Bougi</strain>
        <tissue evidence="8">Leaf</tissue>
    </source>
</reference>
<dbReference type="AlphaFoldDB" id="A0A5D3BKD8"/>
<dbReference type="GO" id="GO:0003700">
    <property type="term" value="F:DNA-binding transcription factor activity"/>
    <property type="evidence" value="ECO:0007669"/>
    <property type="project" value="InterPro"/>
</dbReference>
<name>A0A5D3BKD8_CUCMM</name>
<evidence type="ECO:0000256" key="5">
    <source>
        <dbReference type="ARBA" id="ARBA00023242"/>
    </source>
</evidence>
<evidence type="ECO:0000256" key="1">
    <source>
        <dbReference type="ARBA" id="ARBA00004123"/>
    </source>
</evidence>
<comment type="subcellular location">
    <subcellularLocation>
        <location evidence="1">Nucleus</location>
    </subcellularLocation>
</comment>
<feature type="compositionally biased region" description="Basic residues" evidence="6">
    <location>
        <begin position="84"/>
        <end position="95"/>
    </location>
</feature>
<keyword evidence="3" id="KW-0238">DNA-binding</keyword>
<evidence type="ECO:0000256" key="6">
    <source>
        <dbReference type="SAM" id="MobiDB-lite"/>
    </source>
</evidence>
<dbReference type="Pfam" id="PF03634">
    <property type="entry name" value="TCP"/>
    <property type="match status" value="1"/>
</dbReference>
<dbReference type="InterPro" id="IPR005333">
    <property type="entry name" value="Transcription_factor_TCP"/>
</dbReference>